<reference evidence="2" key="1">
    <citation type="submission" date="2017-03" db="EMBL/GenBank/DDBJ databases">
        <title>Phytopthora megakarya and P. palmivora, two closely related causual agents of cacao black pod achieved similar genome size and gene model numbers by different mechanisms.</title>
        <authorList>
            <person name="Ali S."/>
            <person name="Shao J."/>
            <person name="Larry D.J."/>
            <person name="Kronmiller B."/>
            <person name="Shen D."/>
            <person name="Strem M.D."/>
            <person name="Melnick R.L."/>
            <person name="Guiltinan M.J."/>
            <person name="Tyler B.M."/>
            <person name="Meinhardt L.W."/>
            <person name="Bailey B.A."/>
        </authorList>
    </citation>
    <scope>NUCLEOTIDE SEQUENCE [LARGE SCALE GENOMIC DNA]</scope>
    <source>
        <strain evidence="2">zdho120</strain>
    </source>
</reference>
<gene>
    <name evidence="1" type="ORF">PHMEG_00020158</name>
</gene>
<sequence>MAEASVETVIERGQRKVKNKAGRYETQYLVEYQARPGGPVVPVWITAQRFEQLFDEGKIGDDL</sequence>
<protein>
    <submittedName>
        <fullName evidence="1">Uncharacterized protein</fullName>
    </submittedName>
</protein>
<comment type="caution">
    <text evidence="1">The sequence shown here is derived from an EMBL/GenBank/DDBJ whole genome shotgun (WGS) entry which is preliminary data.</text>
</comment>
<organism evidence="1 2">
    <name type="scientific">Phytophthora megakarya</name>
    <dbReference type="NCBI Taxonomy" id="4795"/>
    <lineage>
        <taxon>Eukaryota</taxon>
        <taxon>Sar</taxon>
        <taxon>Stramenopiles</taxon>
        <taxon>Oomycota</taxon>
        <taxon>Peronosporomycetes</taxon>
        <taxon>Peronosporales</taxon>
        <taxon>Peronosporaceae</taxon>
        <taxon>Phytophthora</taxon>
    </lineage>
</organism>
<evidence type="ECO:0000313" key="2">
    <source>
        <dbReference type="Proteomes" id="UP000198211"/>
    </source>
</evidence>
<keyword evidence="2" id="KW-1185">Reference proteome</keyword>
<dbReference type="AlphaFoldDB" id="A0A225VPM9"/>
<proteinExistence type="predicted"/>
<dbReference type="Proteomes" id="UP000198211">
    <property type="component" value="Unassembled WGS sequence"/>
</dbReference>
<evidence type="ECO:0000313" key="1">
    <source>
        <dbReference type="EMBL" id="OWZ07446.1"/>
    </source>
</evidence>
<name>A0A225VPM9_9STRA</name>
<dbReference type="EMBL" id="NBNE01003534">
    <property type="protein sequence ID" value="OWZ07446.1"/>
    <property type="molecule type" value="Genomic_DNA"/>
</dbReference>
<dbReference type="OrthoDB" id="145659at2759"/>
<accession>A0A225VPM9</accession>